<dbReference type="GO" id="GO:0016020">
    <property type="term" value="C:membrane"/>
    <property type="evidence" value="ECO:0007669"/>
    <property type="project" value="UniProtKB-SubCell"/>
</dbReference>
<name>A0ABD3S6A7_9LAMI</name>
<evidence type="ECO:0000256" key="5">
    <source>
        <dbReference type="ARBA" id="ARBA00023136"/>
    </source>
</evidence>
<evidence type="ECO:0000256" key="2">
    <source>
        <dbReference type="ARBA" id="ARBA00006840"/>
    </source>
</evidence>
<dbReference type="Proteomes" id="UP001634393">
    <property type="component" value="Unassembled WGS sequence"/>
</dbReference>
<gene>
    <name evidence="6" type="ORF">ACJIZ3_005845</name>
</gene>
<evidence type="ECO:0000313" key="7">
    <source>
        <dbReference type="Proteomes" id="UP001634393"/>
    </source>
</evidence>
<organism evidence="6 7">
    <name type="scientific">Penstemon smallii</name>
    <dbReference type="NCBI Taxonomy" id="265156"/>
    <lineage>
        <taxon>Eukaryota</taxon>
        <taxon>Viridiplantae</taxon>
        <taxon>Streptophyta</taxon>
        <taxon>Embryophyta</taxon>
        <taxon>Tracheophyta</taxon>
        <taxon>Spermatophyta</taxon>
        <taxon>Magnoliopsida</taxon>
        <taxon>eudicotyledons</taxon>
        <taxon>Gunneridae</taxon>
        <taxon>Pentapetalae</taxon>
        <taxon>asterids</taxon>
        <taxon>lamiids</taxon>
        <taxon>Lamiales</taxon>
        <taxon>Plantaginaceae</taxon>
        <taxon>Cheloneae</taxon>
        <taxon>Penstemon</taxon>
    </lineage>
</organism>
<accession>A0ABD3S6A7</accession>
<keyword evidence="7" id="KW-1185">Reference proteome</keyword>
<proteinExistence type="inferred from homology"/>
<keyword evidence="3" id="KW-0812">Transmembrane</keyword>
<evidence type="ECO:0000313" key="6">
    <source>
        <dbReference type="EMBL" id="KAL3819940.1"/>
    </source>
</evidence>
<dbReference type="EMBL" id="JBJXBP010000007">
    <property type="protein sequence ID" value="KAL3819940.1"/>
    <property type="molecule type" value="Genomic_DNA"/>
</dbReference>
<comment type="subcellular location">
    <subcellularLocation>
        <location evidence="1">Membrane</location>
    </subcellularLocation>
</comment>
<dbReference type="InterPro" id="IPR044991">
    <property type="entry name" value="TET_plant"/>
</dbReference>
<keyword evidence="4" id="KW-1133">Transmembrane helix</keyword>
<dbReference type="PANTHER" id="PTHR32191">
    <property type="entry name" value="TETRASPANIN-8-RELATED"/>
    <property type="match status" value="1"/>
</dbReference>
<protein>
    <submittedName>
        <fullName evidence="6">Uncharacterized protein</fullName>
    </submittedName>
</protein>
<comment type="similarity">
    <text evidence="2">Belongs to the tetraspanin (TM4SF) family.</text>
</comment>
<evidence type="ECO:0000256" key="1">
    <source>
        <dbReference type="ARBA" id="ARBA00004370"/>
    </source>
</evidence>
<reference evidence="6 7" key="1">
    <citation type="submission" date="2024-12" db="EMBL/GenBank/DDBJ databases">
        <title>The unique morphological basis and parallel evolutionary history of personate flowers in Penstemon.</title>
        <authorList>
            <person name="Depatie T.H."/>
            <person name="Wessinger C.A."/>
        </authorList>
    </citation>
    <scope>NUCLEOTIDE SEQUENCE [LARGE SCALE GENOMIC DNA]</scope>
    <source>
        <strain evidence="6">WTNN_2</strain>
        <tissue evidence="6">Leaf</tissue>
    </source>
</reference>
<evidence type="ECO:0000256" key="3">
    <source>
        <dbReference type="ARBA" id="ARBA00022692"/>
    </source>
</evidence>
<keyword evidence="5" id="KW-0472">Membrane</keyword>
<comment type="caution">
    <text evidence="6">The sequence shown here is derived from an EMBL/GenBank/DDBJ whole genome shotgun (WGS) entry which is preliminary data.</text>
</comment>
<evidence type="ECO:0000256" key="4">
    <source>
        <dbReference type="ARBA" id="ARBA00022989"/>
    </source>
</evidence>
<dbReference type="AlphaFoldDB" id="A0ABD3S6A7"/>
<sequence length="97" mass="10743">MGGIEKIFSDYNWGIFLRDCLVDAPVCHKLNEEYVSRLPSGFCKPPMICGFKYSNPMNWVAASNIIASADCTIWNNNPTNPGYAIIVILAKPVCLVT</sequence>